<sequence>MQFIESYLSNNQGFQLDIVGFLAILGEGSVETIAQVATLSYLIFLPRLIPAPQIFIRPSRPEKLETTANAKVIGVHSGNTGEDIHHVAHALHRGDKLIPNTVSCVRIKENNKARPSIKRFGPLAMLAFLGFAMSAALLGLSIYYEDGMSLLATLLLSTLSTITGIANKWTPTPNDPKPDPHSPAGDVVIKYPQGAFIVVSCEERTARYLYFNPSERCIYTVKSTAIYRVLSLFSTLLLMGGVISLANARIETQTAFAGSYMLINIFYWIGAALPPAQHWDLSRLEVEHIEIAGGSPPRKAKIDNYSPTYTEALWKAIAVTGTSNWVKEAGWAPKTPAWSDWLNEAEEAALQEPMQVSSKKMENGQKVEVWTIRNWDSRNALSTLLRTNTDRFQGKR</sequence>
<feature type="transmembrane region" description="Helical" evidence="1">
    <location>
        <begin position="254"/>
        <end position="273"/>
    </location>
</feature>
<organism evidence="2 3">
    <name type="scientific">Capronia epimyces CBS 606.96</name>
    <dbReference type="NCBI Taxonomy" id="1182542"/>
    <lineage>
        <taxon>Eukaryota</taxon>
        <taxon>Fungi</taxon>
        <taxon>Dikarya</taxon>
        <taxon>Ascomycota</taxon>
        <taxon>Pezizomycotina</taxon>
        <taxon>Eurotiomycetes</taxon>
        <taxon>Chaetothyriomycetidae</taxon>
        <taxon>Chaetothyriales</taxon>
        <taxon>Herpotrichiellaceae</taxon>
        <taxon>Capronia</taxon>
    </lineage>
</organism>
<dbReference type="EMBL" id="AMGY01000011">
    <property type="protein sequence ID" value="EXJ77284.1"/>
    <property type="molecule type" value="Genomic_DNA"/>
</dbReference>
<dbReference type="OrthoDB" id="5412502at2759"/>
<name>W9Y493_9EURO</name>
<feature type="transmembrane region" description="Helical" evidence="1">
    <location>
        <begin position="225"/>
        <end position="248"/>
    </location>
</feature>
<feature type="transmembrane region" description="Helical" evidence="1">
    <location>
        <begin position="123"/>
        <end position="144"/>
    </location>
</feature>
<gene>
    <name evidence="2" type="ORF">A1O3_10442</name>
</gene>
<keyword evidence="1" id="KW-1133">Transmembrane helix</keyword>
<evidence type="ECO:0000313" key="2">
    <source>
        <dbReference type="EMBL" id="EXJ77284.1"/>
    </source>
</evidence>
<dbReference type="HOGENOM" id="CLU_029043_0_0_1"/>
<evidence type="ECO:0000313" key="3">
    <source>
        <dbReference type="Proteomes" id="UP000019478"/>
    </source>
</evidence>
<evidence type="ECO:0000256" key="1">
    <source>
        <dbReference type="SAM" id="Phobius"/>
    </source>
</evidence>
<reference evidence="2 3" key="1">
    <citation type="submission" date="2013-03" db="EMBL/GenBank/DDBJ databases">
        <title>The Genome Sequence of Capronia epimyces CBS 606.96.</title>
        <authorList>
            <consortium name="The Broad Institute Genomics Platform"/>
            <person name="Cuomo C."/>
            <person name="de Hoog S."/>
            <person name="Gorbushina A."/>
            <person name="Walker B."/>
            <person name="Young S.K."/>
            <person name="Zeng Q."/>
            <person name="Gargeya S."/>
            <person name="Fitzgerald M."/>
            <person name="Haas B."/>
            <person name="Abouelleil A."/>
            <person name="Allen A.W."/>
            <person name="Alvarado L."/>
            <person name="Arachchi H.M."/>
            <person name="Berlin A.M."/>
            <person name="Chapman S.B."/>
            <person name="Gainer-Dewar J."/>
            <person name="Goldberg J."/>
            <person name="Griggs A."/>
            <person name="Gujja S."/>
            <person name="Hansen M."/>
            <person name="Howarth C."/>
            <person name="Imamovic A."/>
            <person name="Ireland A."/>
            <person name="Larimer J."/>
            <person name="McCowan C."/>
            <person name="Murphy C."/>
            <person name="Pearson M."/>
            <person name="Poon T.W."/>
            <person name="Priest M."/>
            <person name="Roberts A."/>
            <person name="Saif S."/>
            <person name="Shea T."/>
            <person name="Sisk P."/>
            <person name="Sykes S."/>
            <person name="Wortman J."/>
            <person name="Nusbaum C."/>
            <person name="Birren B."/>
        </authorList>
    </citation>
    <scope>NUCLEOTIDE SEQUENCE [LARGE SCALE GENOMIC DNA]</scope>
    <source>
        <strain evidence="2 3">CBS 606.96</strain>
    </source>
</reference>
<keyword evidence="1" id="KW-0812">Transmembrane</keyword>
<dbReference type="AlphaFoldDB" id="W9Y493"/>
<dbReference type="eggNOG" id="ENOG502SI3B">
    <property type="taxonomic scope" value="Eukaryota"/>
</dbReference>
<keyword evidence="3" id="KW-1185">Reference proteome</keyword>
<proteinExistence type="predicted"/>
<comment type="caution">
    <text evidence="2">The sequence shown here is derived from an EMBL/GenBank/DDBJ whole genome shotgun (WGS) entry which is preliminary data.</text>
</comment>
<keyword evidence="1" id="KW-0472">Membrane</keyword>
<dbReference type="GeneID" id="19174522"/>
<dbReference type="Proteomes" id="UP000019478">
    <property type="component" value="Unassembled WGS sequence"/>
</dbReference>
<dbReference type="RefSeq" id="XP_007738722.1">
    <property type="nucleotide sequence ID" value="XM_007740532.1"/>
</dbReference>
<protein>
    <submittedName>
        <fullName evidence="2">Uncharacterized protein</fullName>
    </submittedName>
</protein>
<accession>W9Y493</accession>